<dbReference type="AlphaFoldDB" id="C7MQ26"/>
<dbReference type="STRING" id="471857.Svir_34870"/>
<dbReference type="EMBL" id="CP001683">
    <property type="protein sequence ID" value="ACU98449.1"/>
    <property type="molecule type" value="Genomic_DNA"/>
</dbReference>
<dbReference type="eggNOG" id="COG0400">
    <property type="taxonomic scope" value="Bacteria"/>
</dbReference>
<dbReference type="SUPFAM" id="SSF53474">
    <property type="entry name" value="alpha/beta-Hydrolases"/>
    <property type="match status" value="1"/>
</dbReference>
<keyword evidence="5" id="KW-1185">Reference proteome</keyword>
<dbReference type="InterPro" id="IPR003140">
    <property type="entry name" value="PLipase/COase/thioEstase"/>
</dbReference>
<organism evidence="4 5">
    <name type="scientific">Saccharomonospora viridis (strain ATCC 15386 / DSM 43017 / JCM 3036 / CCUG 5913 / NBRC 12207 / NCIMB 9602 / P101)</name>
    <name type="common">Thermoactinomyces viridis</name>
    <dbReference type="NCBI Taxonomy" id="471857"/>
    <lineage>
        <taxon>Bacteria</taxon>
        <taxon>Bacillati</taxon>
        <taxon>Actinomycetota</taxon>
        <taxon>Actinomycetes</taxon>
        <taxon>Pseudonocardiales</taxon>
        <taxon>Pseudonocardiaceae</taxon>
        <taxon>Saccharomonospora</taxon>
    </lineage>
</organism>
<comment type="similarity">
    <text evidence="1">Belongs to the AB hydrolase superfamily. AB hydrolase 2 family.</text>
</comment>
<protein>
    <submittedName>
        <fullName evidence="4">Predicted esterase</fullName>
    </submittedName>
</protein>
<dbReference type="Pfam" id="PF02230">
    <property type="entry name" value="Abhydrolase_2"/>
    <property type="match status" value="1"/>
</dbReference>
<evidence type="ECO:0000313" key="4">
    <source>
        <dbReference type="EMBL" id="ACU98449.1"/>
    </source>
</evidence>
<dbReference type="Gene3D" id="3.40.50.1820">
    <property type="entry name" value="alpha/beta hydrolase"/>
    <property type="match status" value="1"/>
</dbReference>
<dbReference type="InterPro" id="IPR050565">
    <property type="entry name" value="LYPA1-2/EST-like"/>
</dbReference>
<dbReference type="HOGENOM" id="CLU_049413_6_1_11"/>
<dbReference type="GO" id="GO:0016787">
    <property type="term" value="F:hydrolase activity"/>
    <property type="evidence" value="ECO:0007669"/>
    <property type="project" value="UniProtKB-KW"/>
</dbReference>
<dbReference type="PANTHER" id="PTHR10655:SF17">
    <property type="entry name" value="LYSOPHOSPHOLIPASE-LIKE PROTEIN 1"/>
    <property type="match status" value="1"/>
</dbReference>
<reference evidence="4 5" key="1">
    <citation type="journal article" date="2009" name="Stand. Genomic Sci.">
        <title>Complete genome sequence of Saccharomonospora viridis type strain (P101).</title>
        <authorList>
            <person name="Pati A."/>
            <person name="Sikorski J."/>
            <person name="Nolan M."/>
            <person name="Lapidus A."/>
            <person name="Copeland A."/>
            <person name="Glavina Del Rio T."/>
            <person name="Lucas S."/>
            <person name="Chen F."/>
            <person name="Tice H."/>
            <person name="Pitluck S."/>
            <person name="Cheng J.F."/>
            <person name="Chertkov O."/>
            <person name="Brettin T."/>
            <person name="Han C."/>
            <person name="Detter J.C."/>
            <person name="Kuske C."/>
            <person name="Bruce D."/>
            <person name="Goodwin L."/>
            <person name="Chain P."/>
            <person name="D'haeseleer P."/>
            <person name="Chen A."/>
            <person name="Palaniappan K."/>
            <person name="Ivanova N."/>
            <person name="Mavromatis K."/>
            <person name="Mikhailova N."/>
            <person name="Rohde M."/>
            <person name="Tindall B.J."/>
            <person name="Goker M."/>
            <person name="Bristow J."/>
            <person name="Eisen J.A."/>
            <person name="Markowitz V."/>
            <person name="Hugenholtz P."/>
            <person name="Kyrpides N.C."/>
            <person name="Klenk H.P."/>
        </authorList>
    </citation>
    <scope>NUCLEOTIDE SEQUENCE [LARGE SCALE GENOMIC DNA]</scope>
    <source>
        <strain evidence="5">ATCC 15386 / DSM 43017 / JCM 3036 / NBRC 12207 / P101</strain>
    </source>
</reference>
<evidence type="ECO:0000259" key="3">
    <source>
        <dbReference type="Pfam" id="PF02230"/>
    </source>
</evidence>
<keyword evidence="2" id="KW-0378">Hydrolase</keyword>
<name>C7MQ26_SACVD</name>
<dbReference type="PANTHER" id="PTHR10655">
    <property type="entry name" value="LYSOPHOSPHOLIPASE-RELATED"/>
    <property type="match status" value="1"/>
</dbReference>
<evidence type="ECO:0000256" key="1">
    <source>
        <dbReference type="ARBA" id="ARBA00006499"/>
    </source>
</evidence>
<proteinExistence type="inferred from homology"/>
<dbReference type="InterPro" id="IPR029058">
    <property type="entry name" value="AB_hydrolase_fold"/>
</dbReference>
<evidence type="ECO:0000313" key="5">
    <source>
        <dbReference type="Proteomes" id="UP000000841"/>
    </source>
</evidence>
<sequence>MSELALEHEFVEGSPTVPALLLLHGTGGSPTDILSLGKELCPASPMLAPAGQVSERGAARWFRRHAEGVFDTEDVIFRAGQLAEFIVEARKRYGLNERRLVAVGFSNGANIAAAVVLLHPEVLTEAVLFAAMLPVPEAPRHDLSATRVFMANGRQDPMAPSAPAQELVTVLRERGADVTEHWHSGGHQITVDGLAAAKEWLSVNGHNGPHPANG</sequence>
<evidence type="ECO:0000256" key="2">
    <source>
        <dbReference type="ARBA" id="ARBA00022801"/>
    </source>
</evidence>
<feature type="domain" description="Phospholipase/carboxylesterase/thioesterase" evidence="3">
    <location>
        <begin position="15"/>
        <end position="202"/>
    </location>
</feature>
<accession>C7MQ26</accession>
<dbReference type="Proteomes" id="UP000000841">
    <property type="component" value="Chromosome"/>
</dbReference>
<gene>
    <name evidence="4" type="ordered locus">Svir_34870</name>
</gene>
<dbReference type="RefSeq" id="WP_015787759.1">
    <property type="nucleotide sequence ID" value="NC_013159.1"/>
</dbReference>
<dbReference type="KEGG" id="svi:Svir_34870"/>